<sequence length="147" mass="16340">MNHDNRHSVSVAGVVIDSDGRALLIQRRDNGHWEAPGGILERDEDITTGLRREVREETGLEVEAEALTGVYKHMTRGIIALVFRCRAISGTLTENDESRAFRWVTADEVTSVASEAFAIRVLDAMRDRDRPAIRQHDGVHLIGSAPI</sequence>
<evidence type="ECO:0000256" key="1">
    <source>
        <dbReference type="ARBA" id="ARBA00001946"/>
    </source>
</evidence>
<protein>
    <submittedName>
        <fullName evidence="4">NUDIX domain-containing protein</fullName>
    </submittedName>
</protein>
<comment type="cofactor">
    <cofactor evidence="1">
        <name>Mg(2+)</name>
        <dbReference type="ChEBI" id="CHEBI:18420"/>
    </cofactor>
</comment>
<evidence type="ECO:0000313" key="5">
    <source>
        <dbReference type="Proteomes" id="UP000308705"/>
    </source>
</evidence>
<dbReference type="GO" id="GO:0016787">
    <property type="term" value="F:hydrolase activity"/>
    <property type="evidence" value="ECO:0007669"/>
    <property type="project" value="UniProtKB-KW"/>
</dbReference>
<dbReference type="PANTHER" id="PTHR43046:SF14">
    <property type="entry name" value="MUTT_NUDIX FAMILY PROTEIN"/>
    <property type="match status" value="1"/>
</dbReference>
<evidence type="ECO:0000259" key="3">
    <source>
        <dbReference type="PROSITE" id="PS51462"/>
    </source>
</evidence>
<accession>A0A4U3MBT7</accession>
<name>A0A4U3MBT7_9ACTN</name>
<comment type="caution">
    <text evidence="4">The sequence shown here is derived from an EMBL/GenBank/DDBJ whole genome shotgun (WGS) entry which is preliminary data.</text>
</comment>
<dbReference type="InterPro" id="IPR020084">
    <property type="entry name" value="NUDIX_hydrolase_CS"/>
</dbReference>
<feature type="domain" description="Nudix hydrolase" evidence="3">
    <location>
        <begin position="5"/>
        <end position="127"/>
    </location>
</feature>
<dbReference type="SUPFAM" id="SSF55811">
    <property type="entry name" value="Nudix"/>
    <property type="match status" value="1"/>
</dbReference>
<dbReference type="EMBL" id="SZQA01000021">
    <property type="protein sequence ID" value="TKK86461.1"/>
    <property type="molecule type" value="Genomic_DNA"/>
</dbReference>
<dbReference type="Gene3D" id="3.90.79.10">
    <property type="entry name" value="Nucleoside Triphosphate Pyrophosphohydrolase"/>
    <property type="match status" value="1"/>
</dbReference>
<gene>
    <name evidence="4" type="ORF">FDA94_21850</name>
</gene>
<dbReference type="Pfam" id="PF00293">
    <property type="entry name" value="NUDIX"/>
    <property type="match status" value="1"/>
</dbReference>
<dbReference type="InterPro" id="IPR000086">
    <property type="entry name" value="NUDIX_hydrolase_dom"/>
</dbReference>
<dbReference type="PANTHER" id="PTHR43046">
    <property type="entry name" value="GDP-MANNOSE MANNOSYL HYDROLASE"/>
    <property type="match status" value="1"/>
</dbReference>
<dbReference type="PROSITE" id="PS51462">
    <property type="entry name" value="NUDIX"/>
    <property type="match status" value="1"/>
</dbReference>
<dbReference type="RefSeq" id="WP_137248933.1">
    <property type="nucleotide sequence ID" value="NZ_SZQA01000021.1"/>
</dbReference>
<evidence type="ECO:0000256" key="2">
    <source>
        <dbReference type="ARBA" id="ARBA00022801"/>
    </source>
</evidence>
<dbReference type="OrthoDB" id="9814308at2"/>
<dbReference type="InterPro" id="IPR015797">
    <property type="entry name" value="NUDIX_hydrolase-like_dom_sf"/>
</dbReference>
<keyword evidence="5" id="KW-1185">Reference proteome</keyword>
<dbReference type="AlphaFoldDB" id="A0A4U3MBT7"/>
<dbReference type="PROSITE" id="PS00893">
    <property type="entry name" value="NUDIX_BOX"/>
    <property type="match status" value="1"/>
</dbReference>
<reference evidence="4 5" key="1">
    <citation type="submission" date="2019-04" db="EMBL/GenBank/DDBJ databases">
        <title>Herbidospora sp. NEAU-GS14.nov., a novel actinomycete isolated from soil.</title>
        <authorList>
            <person name="Han L."/>
        </authorList>
    </citation>
    <scope>NUCLEOTIDE SEQUENCE [LARGE SCALE GENOMIC DNA]</scope>
    <source>
        <strain evidence="4 5">NEAU-GS14</strain>
    </source>
</reference>
<proteinExistence type="predicted"/>
<evidence type="ECO:0000313" key="4">
    <source>
        <dbReference type="EMBL" id="TKK86461.1"/>
    </source>
</evidence>
<dbReference type="Proteomes" id="UP000308705">
    <property type="component" value="Unassembled WGS sequence"/>
</dbReference>
<keyword evidence="2" id="KW-0378">Hydrolase</keyword>
<organism evidence="4 5">
    <name type="scientific">Herbidospora galbida</name>
    <dbReference type="NCBI Taxonomy" id="2575442"/>
    <lineage>
        <taxon>Bacteria</taxon>
        <taxon>Bacillati</taxon>
        <taxon>Actinomycetota</taxon>
        <taxon>Actinomycetes</taxon>
        <taxon>Streptosporangiales</taxon>
        <taxon>Streptosporangiaceae</taxon>
        <taxon>Herbidospora</taxon>
    </lineage>
</organism>